<gene>
    <name evidence="3" type="ORF">KPS_000938</name>
</gene>
<feature type="signal peptide" evidence="2">
    <location>
        <begin position="1"/>
        <end position="27"/>
    </location>
</feature>
<evidence type="ECO:0000313" key="3">
    <source>
        <dbReference type="EMBL" id="WMW66370.1"/>
    </source>
</evidence>
<evidence type="ECO:0000313" key="4">
    <source>
        <dbReference type="Proteomes" id="UP001180616"/>
    </source>
</evidence>
<accession>A0ABY9R3P4</accession>
<keyword evidence="4" id="KW-1185">Reference proteome</keyword>
<keyword evidence="1" id="KW-0812">Transmembrane</keyword>
<organism evidence="3 4">
    <name type="scientific">Nitratidesulfovibrio liaohensis</name>
    <dbReference type="NCBI Taxonomy" id="2604158"/>
    <lineage>
        <taxon>Bacteria</taxon>
        <taxon>Pseudomonadati</taxon>
        <taxon>Thermodesulfobacteriota</taxon>
        <taxon>Desulfovibrionia</taxon>
        <taxon>Desulfovibrionales</taxon>
        <taxon>Desulfovibrionaceae</taxon>
        <taxon>Nitratidesulfovibrio</taxon>
    </lineage>
</organism>
<keyword evidence="1" id="KW-0472">Membrane</keyword>
<evidence type="ECO:0000256" key="1">
    <source>
        <dbReference type="SAM" id="Phobius"/>
    </source>
</evidence>
<protein>
    <submittedName>
        <fullName evidence="3">TrbC/VirB2 family protein</fullName>
    </submittedName>
</protein>
<feature type="transmembrane region" description="Helical" evidence="1">
    <location>
        <begin position="79"/>
        <end position="102"/>
    </location>
</feature>
<dbReference type="Pfam" id="PF04956">
    <property type="entry name" value="TrbC"/>
    <property type="match status" value="1"/>
</dbReference>
<dbReference type="Proteomes" id="UP001180616">
    <property type="component" value="Chromosome"/>
</dbReference>
<feature type="chain" id="PRO_5047235089" evidence="2">
    <location>
        <begin position="28"/>
        <end position="107"/>
    </location>
</feature>
<name>A0ABY9R3P4_9BACT</name>
<dbReference type="RefSeq" id="WP_309542274.1">
    <property type="nucleotide sequence ID" value="NZ_CP133659.1"/>
</dbReference>
<feature type="transmembrane region" description="Helical" evidence="1">
    <location>
        <begin position="51"/>
        <end position="67"/>
    </location>
</feature>
<dbReference type="EMBL" id="CP133659">
    <property type="protein sequence ID" value="WMW66370.1"/>
    <property type="molecule type" value="Genomic_DNA"/>
</dbReference>
<proteinExistence type="predicted"/>
<reference evidence="3" key="1">
    <citation type="submission" date="2023-09" db="EMBL/GenBank/DDBJ databases">
        <authorList>
            <consortium name="CW5 consortium"/>
            <person name="Lu C.-W."/>
        </authorList>
    </citation>
    <scope>NUCLEOTIDE SEQUENCE</scope>
    <source>
        <strain evidence="3">KPS</strain>
    </source>
</reference>
<keyword evidence="1" id="KW-1133">Transmembrane helix</keyword>
<dbReference type="InterPro" id="IPR007039">
    <property type="entry name" value="TrbC/VirB2"/>
</dbReference>
<keyword evidence="2" id="KW-0732">Signal</keyword>
<evidence type="ECO:0000256" key="2">
    <source>
        <dbReference type="SAM" id="SignalP"/>
    </source>
</evidence>
<sequence length="107" mass="11462">MRTHKFPLWALSALALGLVLLPEAAQASSTLYELSTPLEAFVGAITGKVGRWVSIIGMALIGIYYILNREDMSGPVKYGLGVVFAITFLAFAKSMVDAMFSFSGAVL</sequence>